<dbReference type="Gramene" id="KJB57289">
    <property type="protein sequence ID" value="KJB57289"/>
    <property type="gene ID" value="B456_009G157100"/>
</dbReference>
<dbReference type="SUPFAM" id="SSF55455">
    <property type="entry name" value="SRF-like"/>
    <property type="match status" value="1"/>
</dbReference>
<dbReference type="InterPro" id="IPR036879">
    <property type="entry name" value="TF_MADSbox_sf"/>
</dbReference>
<proteinExistence type="predicted"/>
<evidence type="ECO:0000313" key="8">
    <source>
        <dbReference type="Proteomes" id="UP000032304"/>
    </source>
</evidence>
<dbReference type="PRINTS" id="PR00404">
    <property type="entry name" value="MADSDOMAIN"/>
</dbReference>
<keyword evidence="4" id="KW-0804">Transcription</keyword>
<evidence type="ECO:0000256" key="1">
    <source>
        <dbReference type="ARBA" id="ARBA00004123"/>
    </source>
</evidence>
<protein>
    <recommendedName>
        <fullName evidence="6">MADS-box domain-containing protein</fullName>
    </recommendedName>
</protein>
<dbReference type="PROSITE" id="PS50066">
    <property type="entry name" value="MADS_BOX_2"/>
    <property type="match status" value="1"/>
</dbReference>
<dbReference type="GO" id="GO:0046983">
    <property type="term" value="F:protein dimerization activity"/>
    <property type="evidence" value="ECO:0007669"/>
    <property type="project" value="InterPro"/>
</dbReference>
<keyword evidence="3" id="KW-0238">DNA-binding</keyword>
<name>A0A0D2TKP1_GOSRA</name>
<dbReference type="AlphaFoldDB" id="A0A0D2TKP1"/>
<keyword evidence="8" id="KW-1185">Reference proteome</keyword>
<dbReference type="OMA" id="PVEAYCK"/>
<evidence type="ECO:0000256" key="4">
    <source>
        <dbReference type="ARBA" id="ARBA00023163"/>
    </source>
</evidence>
<dbReference type="Gene3D" id="3.40.1810.10">
    <property type="entry name" value="Transcription factor, MADS-box"/>
    <property type="match status" value="1"/>
</dbReference>
<dbReference type="GO" id="GO:0000978">
    <property type="term" value="F:RNA polymerase II cis-regulatory region sequence-specific DNA binding"/>
    <property type="evidence" value="ECO:0007669"/>
    <property type="project" value="TreeGrafter"/>
</dbReference>
<keyword evidence="5" id="KW-0539">Nucleus</keyword>
<sequence>MASSGKKTRGKQKIEIKIIKIEHDRLISFSKRCTGIYKKISKLSTICGGEILFIIFLPAGKPYSFGHPSVESVAKRFLNPNQPFNKTTDAPVEAYCKVRINLLVKDFNEVYDQLDVLKEKQKAIDLAQKSHGTETYHWWKKGMLY</sequence>
<dbReference type="PANTHER" id="PTHR11945:SF725">
    <property type="entry name" value="AGAMOUS-LIKE 58-RELATED"/>
    <property type="match status" value="1"/>
</dbReference>
<dbReference type="EMBL" id="CM001748">
    <property type="protein sequence ID" value="KJB57289.1"/>
    <property type="molecule type" value="Genomic_DNA"/>
</dbReference>
<dbReference type="PANTHER" id="PTHR11945">
    <property type="entry name" value="MADS BOX PROTEIN"/>
    <property type="match status" value="1"/>
</dbReference>
<dbReference type="GO" id="GO:0005634">
    <property type="term" value="C:nucleus"/>
    <property type="evidence" value="ECO:0007669"/>
    <property type="project" value="UniProtKB-SubCell"/>
</dbReference>
<keyword evidence="2" id="KW-0805">Transcription regulation</keyword>
<dbReference type="Proteomes" id="UP000032304">
    <property type="component" value="Chromosome 9"/>
</dbReference>
<dbReference type="GO" id="GO:0000981">
    <property type="term" value="F:DNA-binding transcription factor activity, RNA polymerase II-specific"/>
    <property type="evidence" value="ECO:0007669"/>
    <property type="project" value="TreeGrafter"/>
</dbReference>
<evidence type="ECO:0000256" key="3">
    <source>
        <dbReference type="ARBA" id="ARBA00023125"/>
    </source>
</evidence>
<reference evidence="7 8" key="1">
    <citation type="journal article" date="2012" name="Nature">
        <title>Repeated polyploidization of Gossypium genomes and the evolution of spinnable cotton fibres.</title>
        <authorList>
            <person name="Paterson A.H."/>
            <person name="Wendel J.F."/>
            <person name="Gundlach H."/>
            <person name="Guo H."/>
            <person name="Jenkins J."/>
            <person name="Jin D."/>
            <person name="Llewellyn D."/>
            <person name="Showmaker K.C."/>
            <person name="Shu S."/>
            <person name="Udall J."/>
            <person name="Yoo M.J."/>
            <person name="Byers R."/>
            <person name="Chen W."/>
            <person name="Doron-Faigenboim A."/>
            <person name="Duke M.V."/>
            <person name="Gong L."/>
            <person name="Grimwood J."/>
            <person name="Grover C."/>
            <person name="Grupp K."/>
            <person name="Hu G."/>
            <person name="Lee T.H."/>
            <person name="Li J."/>
            <person name="Lin L."/>
            <person name="Liu T."/>
            <person name="Marler B.S."/>
            <person name="Page J.T."/>
            <person name="Roberts A.W."/>
            <person name="Romanel E."/>
            <person name="Sanders W.S."/>
            <person name="Szadkowski E."/>
            <person name="Tan X."/>
            <person name="Tang H."/>
            <person name="Xu C."/>
            <person name="Wang J."/>
            <person name="Wang Z."/>
            <person name="Zhang D."/>
            <person name="Zhang L."/>
            <person name="Ashrafi H."/>
            <person name="Bedon F."/>
            <person name="Bowers J.E."/>
            <person name="Brubaker C.L."/>
            <person name="Chee P.W."/>
            <person name="Das S."/>
            <person name="Gingle A.R."/>
            <person name="Haigler C.H."/>
            <person name="Harker D."/>
            <person name="Hoffmann L.V."/>
            <person name="Hovav R."/>
            <person name="Jones D.C."/>
            <person name="Lemke C."/>
            <person name="Mansoor S."/>
            <person name="ur Rahman M."/>
            <person name="Rainville L.N."/>
            <person name="Rambani A."/>
            <person name="Reddy U.K."/>
            <person name="Rong J.K."/>
            <person name="Saranga Y."/>
            <person name="Scheffler B.E."/>
            <person name="Scheffler J.A."/>
            <person name="Stelly D.M."/>
            <person name="Triplett B.A."/>
            <person name="Van Deynze A."/>
            <person name="Vaslin M.F."/>
            <person name="Waghmare V.N."/>
            <person name="Walford S.A."/>
            <person name="Wright R.J."/>
            <person name="Zaki E.A."/>
            <person name="Zhang T."/>
            <person name="Dennis E.S."/>
            <person name="Mayer K.F."/>
            <person name="Peterson D.G."/>
            <person name="Rokhsar D.S."/>
            <person name="Wang X."/>
            <person name="Schmutz J."/>
        </authorList>
    </citation>
    <scope>NUCLEOTIDE SEQUENCE [LARGE SCALE GENOMIC DNA]</scope>
</reference>
<dbReference type="Pfam" id="PF00319">
    <property type="entry name" value="SRF-TF"/>
    <property type="match status" value="1"/>
</dbReference>
<dbReference type="SMART" id="SM00432">
    <property type="entry name" value="MADS"/>
    <property type="match status" value="1"/>
</dbReference>
<accession>A0A0D2TKP1</accession>
<evidence type="ECO:0000256" key="5">
    <source>
        <dbReference type="ARBA" id="ARBA00023242"/>
    </source>
</evidence>
<evidence type="ECO:0000259" key="6">
    <source>
        <dbReference type="PROSITE" id="PS50066"/>
    </source>
</evidence>
<dbReference type="InterPro" id="IPR002100">
    <property type="entry name" value="TF_MADSbox"/>
</dbReference>
<evidence type="ECO:0000313" key="7">
    <source>
        <dbReference type="EMBL" id="KJB57289.1"/>
    </source>
</evidence>
<evidence type="ECO:0000256" key="2">
    <source>
        <dbReference type="ARBA" id="ARBA00023015"/>
    </source>
</evidence>
<feature type="domain" description="MADS-box" evidence="6">
    <location>
        <begin position="9"/>
        <end position="69"/>
    </location>
</feature>
<comment type="subcellular location">
    <subcellularLocation>
        <location evidence="1">Nucleus</location>
    </subcellularLocation>
</comment>
<gene>
    <name evidence="7" type="ORF">B456_009G157100</name>
</gene>
<organism evidence="7 8">
    <name type="scientific">Gossypium raimondii</name>
    <name type="common">Peruvian cotton</name>
    <name type="synonym">Gossypium klotzschianum subsp. raimondii</name>
    <dbReference type="NCBI Taxonomy" id="29730"/>
    <lineage>
        <taxon>Eukaryota</taxon>
        <taxon>Viridiplantae</taxon>
        <taxon>Streptophyta</taxon>
        <taxon>Embryophyta</taxon>
        <taxon>Tracheophyta</taxon>
        <taxon>Spermatophyta</taxon>
        <taxon>Magnoliopsida</taxon>
        <taxon>eudicotyledons</taxon>
        <taxon>Gunneridae</taxon>
        <taxon>Pentapetalae</taxon>
        <taxon>rosids</taxon>
        <taxon>malvids</taxon>
        <taxon>Malvales</taxon>
        <taxon>Malvaceae</taxon>
        <taxon>Malvoideae</taxon>
        <taxon>Gossypium</taxon>
    </lineage>
</organism>
<dbReference type="eggNOG" id="KOG0014">
    <property type="taxonomic scope" value="Eukaryota"/>
</dbReference>